<dbReference type="Proteomes" id="UP000327013">
    <property type="component" value="Unassembled WGS sequence"/>
</dbReference>
<dbReference type="AlphaFoldDB" id="A0A5N6L4B9"/>
<protein>
    <submittedName>
        <fullName evidence="1">Uncharacterized protein</fullName>
    </submittedName>
</protein>
<keyword evidence="2" id="KW-1185">Reference proteome</keyword>
<proteinExistence type="predicted"/>
<organism evidence="1 2">
    <name type="scientific">Carpinus fangiana</name>
    <dbReference type="NCBI Taxonomy" id="176857"/>
    <lineage>
        <taxon>Eukaryota</taxon>
        <taxon>Viridiplantae</taxon>
        <taxon>Streptophyta</taxon>
        <taxon>Embryophyta</taxon>
        <taxon>Tracheophyta</taxon>
        <taxon>Spermatophyta</taxon>
        <taxon>Magnoliopsida</taxon>
        <taxon>eudicotyledons</taxon>
        <taxon>Gunneridae</taxon>
        <taxon>Pentapetalae</taxon>
        <taxon>rosids</taxon>
        <taxon>fabids</taxon>
        <taxon>Fagales</taxon>
        <taxon>Betulaceae</taxon>
        <taxon>Carpinus</taxon>
    </lineage>
</organism>
<accession>A0A5N6L4B9</accession>
<comment type="caution">
    <text evidence="1">The sequence shown here is derived from an EMBL/GenBank/DDBJ whole genome shotgun (WGS) entry which is preliminary data.</text>
</comment>
<name>A0A5N6L4B9_9ROSI</name>
<evidence type="ECO:0000313" key="1">
    <source>
        <dbReference type="EMBL" id="KAB8754766.1"/>
    </source>
</evidence>
<dbReference type="EMBL" id="VIBQ01000099">
    <property type="protein sequence ID" value="KAB8754766.1"/>
    <property type="molecule type" value="Genomic_DNA"/>
</dbReference>
<evidence type="ECO:0000313" key="2">
    <source>
        <dbReference type="Proteomes" id="UP000327013"/>
    </source>
</evidence>
<sequence length="150" mass="16734">MSSHRQSPRKVPQIAWQCRDAFHHPRFAAFSPLTNTPCGYGNTKNSVQTLFRCCHSIIRQNVGRKDHGEARGSSQVCGHGMPRRAGLTDSVLTVSKSDEMQNEAIEVCACLYDLHRLKAVANVTCQATEAMEKYTIERVCGRTIISRLSI</sequence>
<gene>
    <name evidence="1" type="ORF">FH972_026555</name>
</gene>
<reference evidence="1 2" key="1">
    <citation type="submission" date="2019-06" db="EMBL/GenBank/DDBJ databases">
        <title>A chromosomal-level reference genome of Carpinus fangiana (Coryloideae, Betulaceae).</title>
        <authorList>
            <person name="Yang X."/>
            <person name="Wang Z."/>
            <person name="Zhang L."/>
            <person name="Hao G."/>
            <person name="Liu J."/>
            <person name="Yang Y."/>
        </authorList>
    </citation>
    <scope>NUCLEOTIDE SEQUENCE [LARGE SCALE GENOMIC DNA]</scope>
    <source>
        <strain evidence="1">Cfa_2016G</strain>
        <tissue evidence="1">Leaf</tissue>
    </source>
</reference>